<keyword evidence="2" id="KW-0732">Signal</keyword>
<evidence type="ECO:0008006" key="5">
    <source>
        <dbReference type="Google" id="ProtNLM"/>
    </source>
</evidence>
<reference evidence="3 4" key="1">
    <citation type="submission" date="2024-05" db="EMBL/GenBank/DDBJ databases">
        <title>Roseateles sp. 2.12 16S ribosomal RNA gene Genome sequencing and assembly.</title>
        <authorList>
            <person name="Woo H."/>
        </authorList>
    </citation>
    <scope>NUCLEOTIDE SEQUENCE [LARGE SCALE GENOMIC DNA]</scope>
    <source>
        <strain evidence="3 4">2.12</strain>
    </source>
</reference>
<sequence length="659" mass="70638">MNEGMKRLAASLRPGLVAGAAALMLTACGGGGGGGSDAAPAPTACATGTVTLQASSGPQAGRNVELQAQACNFTLGDPQWTQTQGTTLPLMSARSAAISVEPAAGDYGFNLSYLDPQGQRKSQTVQLSVPASTEPALVVRGDPSLWSGNGASLRAWLPTLSAAEAAGATYTWTQTDGPAALSLQGQDTARLLFKGPEVSKDVAMRFRVDVKLAAGQTLSQAFQVLLQPQPGRALQPLFDASNPSSRVYPWLRNGAHAEALAACIYGPQLDGGNLCPMSRLPMLGTETGGATPTVEQVMARVLVSHDWMAQVFERYLREQDVHGDFRNLLKATTAVVIGARVRPAFYWKATGAIYLDASYLWLTPQQRDTVSETPDPRADFGGDLGYTMLWRYVKDKDYAGGSYPIAERKSRELPDLHARLGSLLYHELTHAGDFTPPRLHSVLNPALRVYDIQAGVTASDDLAAKLPLQSAEMVALGKVQFFGKASTAVQRAYTPQDITGFFAPDRATDEYNYSLPDSTTVGREDAAMLAEEAMMQLRFGILRDVAITPPLTATSTSSNIIVSWGQRGRVGEAKIKPRVALVMSQVMPWVAASELDKLAAPQALPAGRSWLATLDPAAAAHPSEAQRRQADEALQDMGGRRQERRRAANLQRDFRQSAQ</sequence>
<keyword evidence="4" id="KW-1185">Reference proteome</keyword>
<dbReference type="Proteomes" id="UP001462640">
    <property type="component" value="Unassembled WGS sequence"/>
</dbReference>
<accession>A0ABV0GHM8</accession>
<feature type="region of interest" description="Disordered" evidence="1">
    <location>
        <begin position="618"/>
        <end position="659"/>
    </location>
</feature>
<dbReference type="PROSITE" id="PS51257">
    <property type="entry name" value="PROKAR_LIPOPROTEIN"/>
    <property type="match status" value="1"/>
</dbReference>
<dbReference type="RefSeq" id="WP_347611532.1">
    <property type="nucleotide sequence ID" value="NZ_JBDPZC010000008.1"/>
</dbReference>
<protein>
    <recommendedName>
        <fullName evidence="5">Lipoprotein</fullName>
    </recommendedName>
</protein>
<evidence type="ECO:0000313" key="3">
    <source>
        <dbReference type="EMBL" id="MEO3714434.1"/>
    </source>
</evidence>
<evidence type="ECO:0000256" key="1">
    <source>
        <dbReference type="SAM" id="MobiDB-lite"/>
    </source>
</evidence>
<comment type="caution">
    <text evidence="3">The sequence shown here is derived from an EMBL/GenBank/DDBJ whole genome shotgun (WGS) entry which is preliminary data.</text>
</comment>
<proteinExistence type="predicted"/>
<dbReference type="EMBL" id="JBDPZC010000008">
    <property type="protein sequence ID" value="MEO3714434.1"/>
    <property type="molecule type" value="Genomic_DNA"/>
</dbReference>
<name>A0ABV0GHM8_9BURK</name>
<feature type="signal peptide" evidence="2">
    <location>
        <begin position="1"/>
        <end position="29"/>
    </location>
</feature>
<evidence type="ECO:0000256" key="2">
    <source>
        <dbReference type="SAM" id="SignalP"/>
    </source>
</evidence>
<evidence type="ECO:0000313" key="4">
    <source>
        <dbReference type="Proteomes" id="UP001462640"/>
    </source>
</evidence>
<organism evidence="3 4">
    <name type="scientific">Roseateles flavus</name>
    <dbReference type="NCBI Taxonomy" id="3149041"/>
    <lineage>
        <taxon>Bacteria</taxon>
        <taxon>Pseudomonadati</taxon>
        <taxon>Pseudomonadota</taxon>
        <taxon>Betaproteobacteria</taxon>
        <taxon>Burkholderiales</taxon>
        <taxon>Sphaerotilaceae</taxon>
        <taxon>Roseateles</taxon>
    </lineage>
</organism>
<gene>
    <name evidence="3" type="ORF">ABDJ40_16835</name>
</gene>
<feature type="chain" id="PRO_5045570416" description="Lipoprotein" evidence="2">
    <location>
        <begin position="30"/>
        <end position="659"/>
    </location>
</feature>